<dbReference type="SMART" id="SM00270">
    <property type="entry name" value="ChtBD1"/>
    <property type="match status" value="6"/>
</dbReference>
<feature type="domain" description="SRCR" evidence="7">
    <location>
        <begin position="1347"/>
        <end position="1447"/>
    </location>
</feature>
<dbReference type="Pfam" id="PF00530">
    <property type="entry name" value="SRCR"/>
    <property type="match status" value="18"/>
</dbReference>
<evidence type="ECO:0000256" key="1">
    <source>
        <dbReference type="ARBA" id="ARBA00022729"/>
    </source>
</evidence>
<feature type="domain" description="SRCR" evidence="7">
    <location>
        <begin position="2184"/>
        <end position="2284"/>
    </location>
</feature>
<comment type="caution">
    <text evidence="5">Lacks conserved residue(s) required for the propagation of feature annotation.</text>
</comment>
<proteinExistence type="predicted"/>
<feature type="disulfide bond" evidence="5">
    <location>
        <begin position="1201"/>
        <end position="1211"/>
    </location>
</feature>
<dbReference type="FunFam" id="3.10.250.10:FF:000001">
    <property type="entry name" value="Lysyl oxidase 4 isoform X1"/>
    <property type="match status" value="2"/>
</dbReference>
<evidence type="ECO:0000256" key="2">
    <source>
        <dbReference type="ARBA" id="ARBA00022737"/>
    </source>
</evidence>
<feature type="domain" description="SRCR" evidence="7">
    <location>
        <begin position="807"/>
        <end position="907"/>
    </location>
</feature>
<feature type="disulfide bond" evidence="5">
    <location>
        <begin position="166"/>
        <end position="227"/>
    </location>
</feature>
<feature type="disulfide bond" evidence="5">
    <location>
        <begin position="2117"/>
        <end position="2178"/>
    </location>
</feature>
<feature type="disulfide bond" evidence="5">
    <location>
        <begin position="983"/>
        <end position="993"/>
    </location>
</feature>
<feature type="domain" description="SRCR" evidence="7">
    <location>
        <begin position="1869"/>
        <end position="1969"/>
    </location>
</feature>
<feature type="disulfide bond" evidence="5">
    <location>
        <begin position="1493"/>
        <end position="1554"/>
    </location>
</feature>
<feature type="disulfide bond" evidence="5">
    <location>
        <begin position="1938"/>
        <end position="1948"/>
    </location>
</feature>
<feature type="domain" description="SRCR" evidence="7">
    <location>
        <begin position="914"/>
        <end position="1014"/>
    </location>
</feature>
<feature type="domain" description="SRCR" evidence="7">
    <location>
        <begin position="1244"/>
        <end position="1344"/>
    </location>
</feature>
<feature type="disulfide bond" evidence="5">
    <location>
        <begin position="734"/>
        <end position="795"/>
    </location>
</feature>
<dbReference type="OrthoDB" id="536948at2759"/>
<gene>
    <name evidence="8" type="ORF">BSL78_13269</name>
</gene>
<sequence length="2403" mass="258920">MEFLIFLLISTFGICSGLDIDGVRLVEGKDVTSGRVEVSVNGEWGTVCDDQWDDDDAEVVCRYLGYAGAMAARGLAFYGQGTGSILLDDVQCDGTELSLNDCNANRIGENDCSHGEDAGVECIVIENIRLVDGSTSNVGRVEVMVNGEWGTVCDDLWDISDAHVVCRQLGFTSAITERGYAYFGEGSGRTWLDNVECIGTEGTLQDCPKNKIGEENCGHYEDAGVECTPIDTNPALPYREDNQCGGDWLAPNGQVAQCNPDGIYPCCSPYNWCGITSEHCDCEECIDYRDHDPALPYREDNQCGGDWLAPNGEVAQCNPDGIYPCCSPYNWCGITSDHCDCEECIDYRAVPYRVDYQCGESLQRDNQCGGDWLAPNGQVAQCNPDGIYPCCSPTTGVASPRNIVTAKNVLIIETMFQHKPYASAVLFAAVLLGKLHAASVTLPKCMCSVMKTLHHPALPYREDNQCGGDWLAPNGEVAQCNPDGIYPCCSPYNWCGITSDHCDCEECIDYRAVPYRVDYQCGDPALPYREDNQCGGDWLAPNGEVAQCNPDGIYPCCSPYNWCGITSDHCDCEECIDYRAVPYRVDYQCGGDWLAPNGEVAQCNPDGIYPCCSPYNWCGITSDHCDCEECIDYRAVPYRVDYQCGGDWLAPNGEVAQCNPDGIYPCCSPYNWCGITSEHCDCEECIDYRDHVIENIRLVGGKTSNVGRVEVMVNGEWGTVCDDVWDIYDAQVVCRQLGFTGAIVVRSNAYFGEGSGRTWLDNVECIGTEGTLQDCTKNKLGDENCGHHEDAGVECTPLDTESTTANIRLVNGSTSNVGRVEVMVNGEWGTVCDDLWDISDAQVVCTQLGFTGAITERRYAYFGEGSGRTWLDNVECIGTEGTLQDCPKNNIGEENCGHHEDAGVECTPIVIENIRLVDGSTSNIGRVEVMVNGEWGTVCDDFWDINDAQVVCRQLGFTGAITERGYAYFGEGSGRTWLDNVECIGTEGTLQDCPKNNIGDENCGHYEDAGVECTPIDTESRTTTTVRLIGGNSALEGRVEVYVNNEWGTVCDDGWGLDEANVICNQLGFGNAISAPSSAFFGQGGGTIHLDDVSCSGLESSLLDCGHRGIDMHNCRHSEDAGVVCSQASEDIRLEGGESPYEGRVEVYLNNQWGTICDDEWDMFDAEVICRQLGFGDAVSAPSRARYGQGTGPIHLDNLQCIGTEERITDCNHNGIGIENCNHHEDASVVCGSSQATNESIPSIRLVGGASPTEGRVELQIGGQWGTICDDHWDLVDATVACRQLGFGIATAYTTRAYFGRGQGDIFLDDVQCTGREVDLLSCGHRPIGLHNCGHSEDAGVICSPGIRLVGGNQAHEGRVELFYNGGWGTICDDLWDINDANVVCRQLGYGSASEAATSARFGEGSGAILFDDVSCTGNEAMVFQCSHRGIGSHDCGHNEDAGVICQLDSTLNTLRLVGGSSESEGRVEIFHAGQWGTICDDRWDINDAQVVCRQLGYVAASSASSLAHYGAGSGPIFMDNVGCTGFESSLMECSHSGLGNHNCGHHEDAGVSCTASRAIRFVNGSSFNEGRVELLINGEWGTICDDYWDINDANVLCKENGFPSAISAVGSSHFGRGSGPIHLDDVDCSGQETSIFNCRVNQQSNCDHSEDAGVVCESPVHLVGTENDNAGRVEVFVEGTWGTICDNDWDINDANVVCRQLGYSGATEAFNGAFFGQGSGPIVLDQVQCDGDERYVLECSHSTLGDTNCGHHQDAGLSCGVPVRLVGASVPYEGRVEIYYQGAWGTVCDDSWDIADANVVCQQLGFGAASQSFSNAHFGEGNGLILLDEVRCTGAEPTLLDCPHNRIGYHNCRHHEDAGVSCQSPDAVRIVGGKADNEGRVEVFHDGQWGTICDDQWDLNDANVVCRQLGYSAARSANTAGVSNPGTGPIHLDDLECTGEETDIFECSHPGIAVTNCNHEEDAGVVCAEQASEDIRLEGGESPYEGRVEVYLNNQWGTICDDEWDMFDAEVICRQLGFGDAVSAPSRARYGQGQGDIFLDDVQCTGREVDLLSCGHRPIGLHNCGHSEDAGVICSPGIRLVGGNQAHEGRVELFYNGGWGTICDDLWDINDANVVCRQLGYGSASEAATNARFGEGSGAILFDDVSCTGNEAMVFQCSHRGIGSHDCGHNEDAGVVCQLDNAVRIVGGKADNEGRVEGFHDGQWGTICDDQWDLNDANVVCRQLGYSAARSANTAGVSNPGTGPIHLDDLECTGEETDIFECSHPGIAVTNCNHEEDAGVVCAEQVRLIGGRSATEGRIEMYIGGQWGTVCDDDWGREDAEVVCRQLGFSTVIAFYGEAHFGEGTGDIFFDDLNCDGEDSLVSCPHAGLGVHGCDHNEDAGVSCGNECDYSRSIAVPMFQVM</sequence>
<dbReference type="InterPro" id="IPR001002">
    <property type="entry name" value="Chitin-bd_1"/>
</dbReference>
<dbReference type="Gene3D" id="3.10.250.10">
    <property type="entry name" value="SRCR-like domain"/>
    <property type="match status" value="18"/>
</dbReference>
<keyword evidence="8" id="KW-0675">Receptor</keyword>
<feature type="disulfide bond" evidence="5">
    <location>
        <begin position="765"/>
        <end position="775"/>
    </location>
</feature>
<feature type="disulfide bond" evidence="5">
    <location>
        <begin position="2104"/>
        <end position="2168"/>
    </location>
</feature>
<dbReference type="PANTHER" id="PTHR19331">
    <property type="entry name" value="SCAVENGER RECEPTOR DOMAIN-CONTAINING"/>
    <property type="match status" value="1"/>
</dbReference>
<feature type="disulfide bond" evidence="5">
    <location>
        <begin position="1699"/>
        <end position="1760"/>
    </location>
</feature>
<feature type="disulfide bond" evidence="5">
    <location>
        <begin position="1524"/>
        <end position="1534"/>
    </location>
</feature>
<feature type="disulfide bond" evidence="5">
    <location>
        <begin position="1480"/>
        <end position="1544"/>
    </location>
</feature>
<feature type="disulfide bond" evidence="5">
    <location>
        <begin position="939"/>
        <end position="1003"/>
    </location>
</feature>
<feature type="disulfide bond" evidence="5">
    <location>
        <begin position="92"/>
        <end position="102"/>
    </location>
</feature>
<keyword evidence="4" id="KW-0325">Glycoprotein</keyword>
<dbReference type="FunFam" id="3.10.250.10:FF:000011">
    <property type="entry name" value="Scavenger receptor class A member 5"/>
    <property type="match status" value="3"/>
</dbReference>
<dbReference type="STRING" id="307972.A0A2G8KPC6"/>
<feature type="disulfide bond" evidence="5">
    <location>
        <begin position="1051"/>
        <end position="1115"/>
    </location>
</feature>
<feature type="disulfide bond" evidence="5">
    <location>
        <begin position="2001"/>
        <end position="2065"/>
    </location>
</feature>
<feature type="disulfide bond" evidence="5">
    <location>
        <begin position="876"/>
        <end position="886"/>
    </location>
</feature>
<feature type="disulfide bond" evidence="5">
    <location>
        <begin position="1894"/>
        <end position="1958"/>
    </location>
</feature>
<feature type="disulfide bond" evidence="5">
    <location>
        <begin position="832"/>
        <end position="896"/>
    </location>
</feature>
<keyword evidence="1 6" id="KW-0732">Signal</keyword>
<dbReference type="PRINTS" id="PR00258">
    <property type="entry name" value="SPERACTRCPTR"/>
</dbReference>
<feature type="disulfide bond" evidence="5">
    <location>
        <begin position="61"/>
        <end position="122"/>
    </location>
</feature>
<feature type="disulfide bond" evidence="5">
    <location>
        <begin position="48"/>
        <end position="112"/>
    </location>
</feature>
<evidence type="ECO:0000256" key="4">
    <source>
        <dbReference type="ARBA" id="ARBA00023180"/>
    </source>
</evidence>
<evidence type="ECO:0000256" key="3">
    <source>
        <dbReference type="ARBA" id="ARBA00023157"/>
    </source>
</evidence>
<feature type="disulfide bond" evidence="5">
    <location>
        <begin position="1802"/>
        <end position="1863"/>
    </location>
</feature>
<feature type="chain" id="PRO_5013580482" evidence="6">
    <location>
        <begin position="18"/>
        <end position="2403"/>
    </location>
</feature>
<feature type="disulfide bond" evidence="5">
    <location>
        <begin position="1095"/>
        <end position="1105"/>
    </location>
</feature>
<dbReference type="PROSITE" id="PS00420">
    <property type="entry name" value="SRCR_1"/>
    <property type="match status" value="16"/>
</dbReference>
<feature type="disulfide bond" evidence="5">
    <location>
        <begin position="2045"/>
        <end position="2055"/>
    </location>
</feature>
<comment type="caution">
    <text evidence="8">The sequence shown here is derived from an EMBL/GenBank/DDBJ whole genome shotgun (WGS) entry which is preliminary data.</text>
</comment>
<feature type="domain" description="SRCR" evidence="7">
    <location>
        <begin position="1026"/>
        <end position="1126"/>
    </location>
</feature>
<feature type="disulfide bond" evidence="5">
    <location>
        <begin position="1372"/>
        <end position="1436"/>
    </location>
</feature>
<feature type="disulfide bond" evidence="5">
    <location>
        <begin position="2014"/>
        <end position="2075"/>
    </location>
</feature>
<feature type="disulfide bond" evidence="5">
    <location>
        <begin position="1170"/>
        <end position="1231"/>
    </location>
</feature>
<feature type="disulfide bond" evidence="5">
    <location>
        <begin position="2253"/>
        <end position="2263"/>
    </location>
</feature>
<feature type="domain" description="SRCR" evidence="7">
    <location>
        <begin position="2287"/>
        <end position="2386"/>
    </location>
</feature>
<dbReference type="FunFam" id="3.10.250.10:FF:000006">
    <property type="entry name" value="neurotrypsin isoform X2"/>
    <property type="match status" value="13"/>
</dbReference>
<feature type="disulfide bond" evidence="5">
    <location>
        <begin position="153"/>
        <end position="217"/>
    </location>
</feature>
<feature type="disulfide bond" evidence="5">
    <location>
        <begin position="952"/>
        <end position="1013"/>
    </location>
</feature>
<feature type="disulfide bond" evidence="5">
    <location>
        <begin position="1789"/>
        <end position="1853"/>
    </location>
</feature>
<protein>
    <submittedName>
        <fullName evidence="8">Putative scavenger receptor cysteine-rich protein type 12 isoform X1</fullName>
    </submittedName>
</protein>
<dbReference type="GO" id="GO:0016020">
    <property type="term" value="C:membrane"/>
    <property type="evidence" value="ECO:0007669"/>
    <property type="project" value="InterPro"/>
</dbReference>
<dbReference type="InterPro" id="IPR001190">
    <property type="entry name" value="SRCR"/>
</dbReference>
<feature type="disulfide bond" evidence="5">
    <location>
        <begin position="1269"/>
        <end position="1333"/>
    </location>
</feature>
<accession>A0A2G8KPC6</accession>
<feature type="disulfide bond" evidence="5">
    <location>
        <begin position="2209"/>
        <end position="2273"/>
    </location>
</feature>
<feature type="domain" description="SRCR" evidence="7">
    <location>
        <begin position="1455"/>
        <end position="1555"/>
    </location>
</feature>
<dbReference type="PANTHER" id="PTHR19331:SF465">
    <property type="entry name" value="EGG PEPTIDE SPERACT RECEPTOR"/>
    <property type="match status" value="1"/>
</dbReference>
<feature type="disulfide bond" evidence="5">
    <location>
        <begin position="1064"/>
        <end position="1125"/>
    </location>
</feature>
<evidence type="ECO:0000256" key="6">
    <source>
        <dbReference type="SAM" id="SignalP"/>
    </source>
</evidence>
<feature type="domain" description="SRCR" evidence="7">
    <location>
        <begin position="23"/>
        <end position="123"/>
    </location>
</feature>
<feature type="disulfide bond" evidence="5">
    <location>
        <begin position="1730"/>
        <end position="1740"/>
    </location>
</feature>
<feature type="disulfide bond" evidence="5">
    <location>
        <begin position="1157"/>
        <end position="1221"/>
    </location>
</feature>
<feature type="disulfide bond" evidence="5">
    <location>
        <begin position="845"/>
        <end position="906"/>
    </location>
</feature>
<feature type="domain" description="SRCR" evidence="7">
    <location>
        <begin position="1976"/>
        <end position="2076"/>
    </location>
</feature>
<dbReference type="SMART" id="SM00202">
    <property type="entry name" value="SR"/>
    <property type="match status" value="18"/>
</dbReference>
<feature type="disulfide bond" evidence="5">
    <location>
        <begin position="2222"/>
        <end position="2283"/>
    </location>
</feature>
<feature type="disulfide bond" evidence="5">
    <location>
        <begin position="1313"/>
        <end position="1323"/>
    </location>
</feature>
<feature type="signal peptide" evidence="6">
    <location>
        <begin position="1"/>
        <end position="17"/>
    </location>
</feature>
<feature type="disulfide bond" evidence="5">
    <location>
        <begin position="1833"/>
        <end position="1843"/>
    </location>
</feature>
<keyword evidence="2" id="KW-0677">Repeat</keyword>
<dbReference type="Proteomes" id="UP000230750">
    <property type="component" value="Unassembled WGS sequence"/>
</dbReference>
<feature type="disulfide bond" evidence="5">
    <location>
        <begin position="197"/>
        <end position="207"/>
    </location>
</feature>
<feature type="disulfide bond" evidence="5">
    <location>
        <begin position="1686"/>
        <end position="1750"/>
    </location>
</feature>
<keyword evidence="3 5" id="KW-1015">Disulfide bond</keyword>
<keyword evidence="9" id="KW-1185">Reference proteome</keyword>
<dbReference type="GO" id="GO:0008061">
    <property type="term" value="F:chitin binding"/>
    <property type="evidence" value="ECO:0007669"/>
    <property type="project" value="InterPro"/>
</dbReference>
<feature type="disulfide bond" evidence="5">
    <location>
        <begin position="721"/>
        <end position="785"/>
    </location>
</feature>
<feature type="domain" description="SRCR" evidence="7">
    <location>
        <begin position="696"/>
        <end position="796"/>
    </location>
</feature>
<dbReference type="PROSITE" id="PS50287">
    <property type="entry name" value="SRCR_2"/>
    <property type="match status" value="18"/>
</dbReference>
<feature type="domain" description="SRCR" evidence="7">
    <location>
        <begin position="128"/>
        <end position="228"/>
    </location>
</feature>
<feature type="disulfide bond" evidence="5">
    <location>
        <begin position="1416"/>
        <end position="1426"/>
    </location>
</feature>
<evidence type="ECO:0000259" key="7">
    <source>
        <dbReference type="PROSITE" id="PS50287"/>
    </source>
</evidence>
<feature type="disulfide bond" evidence="5">
    <location>
        <begin position="2148"/>
        <end position="2158"/>
    </location>
</feature>
<feature type="disulfide bond" evidence="5">
    <location>
        <begin position="1385"/>
        <end position="1446"/>
    </location>
</feature>
<evidence type="ECO:0000313" key="8">
    <source>
        <dbReference type="EMBL" id="PIK49864.1"/>
    </source>
</evidence>
<evidence type="ECO:0000313" key="9">
    <source>
        <dbReference type="Proteomes" id="UP000230750"/>
    </source>
</evidence>
<dbReference type="SUPFAM" id="SSF56487">
    <property type="entry name" value="SRCR-like"/>
    <property type="match status" value="18"/>
</dbReference>
<evidence type="ECO:0000256" key="5">
    <source>
        <dbReference type="PROSITE-ProRule" id="PRU00196"/>
    </source>
</evidence>
<organism evidence="8 9">
    <name type="scientific">Stichopus japonicus</name>
    <name type="common">Sea cucumber</name>
    <dbReference type="NCBI Taxonomy" id="307972"/>
    <lineage>
        <taxon>Eukaryota</taxon>
        <taxon>Metazoa</taxon>
        <taxon>Echinodermata</taxon>
        <taxon>Eleutherozoa</taxon>
        <taxon>Echinozoa</taxon>
        <taxon>Holothuroidea</taxon>
        <taxon>Aspidochirotacea</taxon>
        <taxon>Aspidochirotida</taxon>
        <taxon>Stichopodidae</taxon>
        <taxon>Apostichopus</taxon>
    </lineage>
</organism>
<dbReference type="InterPro" id="IPR036772">
    <property type="entry name" value="SRCR-like_dom_sf"/>
</dbReference>
<feature type="domain" description="SRCR" evidence="7">
    <location>
        <begin position="1661"/>
        <end position="1761"/>
    </location>
</feature>
<feature type="domain" description="SRCR" evidence="7">
    <location>
        <begin position="1560"/>
        <end position="1658"/>
    </location>
</feature>
<feature type="disulfide bond" evidence="5">
    <location>
        <begin position="1907"/>
        <end position="1968"/>
    </location>
</feature>
<feature type="disulfide bond" evidence="5">
    <location>
        <begin position="1629"/>
        <end position="1639"/>
    </location>
</feature>
<feature type="disulfide bond" evidence="5">
    <location>
        <begin position="1282"/>
        <end position="1343"/>
    </location>
</feature>
<name>A0A2G8KPC6_STIJA</name>
<reference evidence="8 9" key="1">
    <citation type="journal article" date="2017" name="PLoS Biol.">
        <title>The sea cucumber genome provides insights into morphological evolution and visceral regeneration.</title>
        <authorList>
            <person name="Zhang X."/>
            <person name="Sun L."/>
            <person name="Yuan J."/>
            <person name="Sun Y."/>
            <person name="Gao Y."/>
            <person name="Zhang L."/>
            <person name="Li S."/>
            <person name="Dai H."/>
            <person name="Hamel J.F."/>
            <person name="Liu C."/>
            <person name="Yu Y."/>
            <person name="Liu S."/>
            <person name="Lin W."/>
            <person name="Guo K."/>
            <person name="Jin S."/>
            <person name="Xu P."/>
            <person name="Storey K.B."/>
            <person name="Huan P."/>
            <person name="Zhang T."/>
            <person name="Zhou Y."/>
            <person name="Zhang J."/>
            <person name="Lin C."/>
            <person name="Li X."/>
            <person name="Xing L."/>
            <person name="Huo D."/>
            <person name="Sun M."/>
            <person name="Wang L."/>
            <person name="Mercier A."/>
            <person name="Li F."/>
            <person name="Yang H."/>
            <person name="Xiang J."/>
        </authorList>
    </citation>
    <scope>NUCLEOTIDE SEQUENCE [LARGE SCALE GENOMIC DNA]</scope>
    <source>
        <strain evidence="8">Shaxun</strain>
        <tissue evidence="8">Muscle</tissue>
    </source>
</reference>
<dbReference type="EMBL" id="MRZV01000444">
    <property type="protein sequence ID" value="PIK49864.1"/>
    <property type="molecule type" value="Genomic_DNA"/>
</dbReference>
<feature type="domain" description="SRCR" evidence="7">
    <location>
        <begin position="1764"/>
        <end position="1864"/>
    </location>
</feature>
<feature type="domain" description="SRCR" evidence="7">
    <location>
        <begin position="2079"/>
        <end position="2179"/>
    </location>
</feature>
<feature type="domain" description="SRCR" evidence="7">
    <location>
        <begin position="1132"/>
        <end position="1232"/>
    </location>
</feature>